<dbReference type="HAMAP" id="MF_01080">
    <property type="entry name" value="TruB_bact"/>
    <property type="match status" value="1"/>
</dbReference>
<dbReference type="GO" id="GO:0160148">
    <property type="term" value="F:tRNA pseudouridine(55) synthase activity"/>
    <property type="evidence" value="ECO:0007669"/>
    <property type="project" value="UniProtKB-EC"/>
</dbReference>
<dbReference type="PANTHER" id="PTHR13767:SF2">
    <property type="entry name" value="PSEUDOURIDYLATE SYNTHASE TRUB1"/>
    <property type="match status" value="1"/>
</dbReference>
<evidence type="ECO:0000256" key="2">
    <source>
        <dbReference type="ARBA" id="ARBA00005642"/>
    </source>
</evidence>
<dbReference type="Pfam" id="PF01509">
    <property type="entry name" value="TruB_N"/>
    <property type="match status" value="1"/>
</dbReference>
<evidence type="ECO:0000313" key="8">
    <source>
        <dbReference type="EMBL" id="MBD3867081.1"/>
    </source>
</evidence>
<feature type="domain" description="tRNA pseudouridylate synthase B C-terminal" evidence="7">
    <location>
        <begin position="177"/>
        <end position="212"/>
    </location>
</feature>
<name>A0A8J7C265_9BACT</name>
<evidence type="ECO:0000256" key="4">
    <source>
        <dbReference type="ARBA" id="ARBA00023235"/>
    </source>
</evidence>
<feature type="active site" description="Nucleophile" evidence="5">
    <location>
        <position position="42"/>
    </location>
</feature>
<evidence type="ECO:0000313" key="9">
    <source>
        <dbReference type="Proteomes" id="UP000648239"/>
    </source>
</evidence>
<comment type="catalytic activity">
    <reaction evidence="1 5">
        <text>uridine(55) in tRNA = pseudouridine(55) in tRNA</text>
        <dbReference type="Rhea" id="RHEA:42532"/>
        <dbReference type="Rhea" id="RHEA-COMP:10101"/>
        <dbReference type="Rhea" id="RHEA-COMP:10102"/>
        <dbReference type="ChEBI" id="CHEBI:65314"/>
        <dbReference type="ChEBI" id="CHEBI:65315"/>
        <dbReference type="EC" id="5.4.99.25"/>
    </reaction>
</comment>
<comment type="caution">
    <text evidence="8">The sequence shown here is derived from an EMBL/GenBank/DDBJ whole genome shotgun (WGS) entry which is preliminary data.</text>
</comment>
<dbReference type="PANTHER" id="PTHR13767">
    <property type="entry name" value="TRNA-PSEUDOURIDINE SYNTHASE"/>
    <property type="match status" value="1"/>
</dbReference>
<evidence type="ECO:0000256" key="3">
    <source>
        <dbReference type="ARBA" id="ARBA00022694"/>
    </source>
</evidence>
<dbReference type="EC" id="5.4.99.25" evidence="5"/>
<protein>
    <recommendedName>
        <fullName evidence="5">tRNA pseudouridine synthase B</fullName>
        <ecNumber evidence="5">5.4.99.25</ecNumber>
    </recommendedName>
    <alternativeName>
        <fullName evidence="5">tRNA pseudouridine(55) synthase</fullName>
        <shortName evidence="5">Psi55 synthase</shortName>
    </alternativeName>
    <alternativeName>
        <fullName evidence="5">tRNA pseudouridylate synthase</fullName>
    </alternativeName>
    <alternativeName>
        <fullName evidence="5">tRNA-uridine isomerase</fullName>
    </alternativeName>
</protein>
<dbReference type="InterPro" id="IPR020103">
    <property type="entry name" value="PsdUridine_synth_cat_dom_sf"/>
</dbReference>
<comment type="function">
    <text evidence="5">Responsible for synthesis of pseudouridine from uracil-55 in the psi GC loop of transfer RNAs.</text>
</comment>
<feature type="domain" description="Pseudouridine synthase II N-terminal" evidence="6">
    <location>
        <begin position="27"/>
        <end position="176"/>
    </location>
</feature>
<keyword evidence="3 5" id="KW-0819">tRNA processing</keyword>
<dbReference type="InterPro" id="IPR002501">
    <property type="entry name" value="PsdUridine_synth_N"/>
</dbReference>
<sequence>MKQLPEGLLLVDKCAGVTSHDVVAQVRRLTGQRKTGHAGTLDPFATGLLPMMLGRGTRLIRFLPSSPKVYQGTLQLGRTTSSDDVTGETLTEHGGRLPDGDGVLQAAGKLTGLIRQVPPAVSARKVDGERMYRRARRGETVEAPATEVEIFEFSLSPTDSPAIWSFTAQVSPGTYIRALARDLGAALECGGVLASLKRTAIGPFRVEDAVPLPEWARPEQVPDLAEHVTSLDHLPLDLPSLQIENQRDAGLFLSGGRLDLGNRAGTGPQFRVTGPDGTLLGVGEDNGGVLQPRVVLPTPDSPACPG</sequence>
<keyword evidence="4 5" id="KW-0413">Isomerase</keyword>
<gene>
    <name evidence="5 8" type="primary">truB</name>
    <name evidence="8" type="ORF">IFK94_03065</name>
</gene>
<organism evidence="8 9">
    <name type="scientific">Candidatus Polarisedimenticola svalbardensis</name>
    <dbReference type="NCBI Taxonomy" id="2886004"/>
    <lineage>
        <taxon>Bacteria</taxon>
        <taxon>Pseudomonadati</taxon>
        <taxon>Acidobacteriota</taxon>
        <taxon>Candidatus Polarisedimenticolia</taxon>
        <taxon>Candidatus Polarisedimenticolales</taxon>
        <taxon>Candidatus Polarisedimenticolaceae</taxon>
        <taxon>Candidatus Polarisedimenticola</taxon>
    </lineage>
</organism>
<dbReference type="GO" id="GO:0003723">
    <property type="term" value="F:RNA binding"/>
    <property type="evidence" value="ECO:0007669"/>
    <property type="project" value="InterPro"/>
</dbReference>
<reference evidence="8 9" key="1">
    <citation type="submission" date="2020-08" db="EMBL/GenBank/DDBJ databases">
        <title>Acidobacteriota in marine sediments use diverse sulfur dissimilation pathways.</title>
        <authorList>
            <person name="Wasmund K."/>
        </authorList>
    </citation>
    <scope>NUCLEOTIDE SEQUENCE [LARGE SCALE GENOMIC DNA]</scope>
    <source>
        <strain evidence="8">MAG AM4</strain>
    </source>
</reference>
<dbReference type="GO" id="GO:0031119">
    <property type="term" value="P:tRNA pseudouridine synthesis"/>
    <property type="evidence" value="ECO:0007669"/>
    <property type="project" value="UniProtKB-UniRule"/>
</dbReference>
<dbReference type="CDD" id="cd02573">
    <property type="entry name" value="PseudoU_synth_EcTruB"/>
    <property type="match status" value="1"/>
</dbReference>
<comment type="similarity">
    <text evidence="2 5">Belongs to the pseudouridine synthase TruB family. Type 1 subfamily.</text>
</comment>
<proteinExistence type="inferred from homology"/>
<dbReference type="Pfam" id="PF16198">
    <property type="entry name" value="TruB_C_2"/>
    <property type="match status" value="1"/>
</dbReference>
<dbReference type="AlphaFoldDB" id="A0A8J7C265"/>
<dbReference type="InterPro" id="IPR032819">
    <property type="entry name" value="TruB_C"/>
</dbReference>
<dbReference type="SUPFAM" id="SSF55120">
    <property type="entry name" value="Pseudouridine synthase"/>
    <property type="match status" value="1"/>
</dbReference>
<dbReference type="Proteomes" id="UP000648239">
    <property type="component" value="Unassembled WGS sequence"/>
</dbReference>
<evidence type="ECO:0000256" key="5">
    <source>
        <dbReference type="HAMAP-Rule" id="MF_01080"/>
    </source>
</evidence>
<evidence type="ECO:0000256" key="1">
    <source>
        <dbReference type="ARBA" id="ARBA00000385"/>
    </source>
</evidence>
<dbReference type="InterPro" id="IPR014780">
    <property type="entry name" value="tRNA_psdUridine_synth_TruB"/>
</dbReference>
<accession>A0A8J7C265</accession>
<dbReference type="Gene3D" id="3.30.2350.10">
    <property type="entry name" value="Pseudouridine synthase"/>
    <property type="match status" value="1"/>
</dbReference>
<dbReference type="NCBIfam" id="TIGR00431">
    <property type="entry name" value="TruB"/>
    <property type="match status" value="1"/>
</dbReference>
<evidence type="ECO:0000259" key="7">
    <source>
        <dbReference type="Pfam" id="PF16198"/>
    </source>
</evidence>
<dbReference type="EMBL" id="JACXWD010000006">
    <property type="protein sequence ID" value="MBD3867081.1"/>
    <property type="molecule type" value="Genomic_DNA"/>
</dbReference>
<evidence type="ECO:0000259" key="6">
    <source>
        <dbReference type="Pfam" id="PF01509"/>
    </source>
</evidence>
<dbReference type="GO" id="GO:1990481">
    <property type="term" value="P:mRNA pseudouridine synthesis"/>
    <property type="evidence" value="ECO:0007669"/>
    <property type="project" value="TreeGrafter"/>
</dbReference>